<feature type="region of interest" description="Disordered" evidence="1">
    <location>
        <begin position="1"/>
        <end position="71"/>
    </location>
</feature>
<protein>
    <submittedName>
        <fullName evidence="2">U7 snRNA-associated sm-like protein lsm11</fullName>
    </submittedName>
</protein>
<dbReference type="GO" id="GO:0071209">
    <property type="term" value="F:U7 snRNA binding"/>
    <property type="evidence" value="ECO:0007669"/>
    <property type="project" value="InterPro"/>
</dbReference>
<feature type="compositionally biased region" description="Basic and acidic residues" evidence="1">
    <location>
        <begin position="48"/>
        <end position="63"/>
    </location>
</feature>
<dbReference type="GO" id="GO:0005683">
    <property type="term" value="C:U7 snRNP"/>
    <property type="evidence" value="ECO:0007669"/>
    <property type="project" value="TreeGrafter"/>
</dbReference>
<dbReference type="AlphaFoldDB" id="A0AAV3YFM5"/>
<sequence length="477" mass="54043">MAASTKEAASSIPNENPEALNTQETSDTFVTYDSMDNNMQEKSATLFETRDRNEESLTLDKSRSSLNEEELDLCSPKFNPSLALKSDVTVPSPNILTYKSLSSYEEAVKRRRQKQESKLGARKSKDEAGMSTPKSKGGCETKTFSHYKPIIPGNDTPRANAKGNKKQLKERSLDSKLNFERKASNREPEMHQTSKSSLLERKAFTERHEDQSNKNQSEEDKASLPTSSRQHGKKEKKNIFTRMETVSGPLSLLNRCVKNKEHVRVVTRGAVTLNSICRGYIVAFDKYFNMAMIDVDEIYRRPAELGKVKARISQKLQDAQETLKREKDEYRARLNSKFAPQVEGQSIVAGPALGSLPKKQDKSKQILDRAPKDPNREQILSLEMDRSKDHEQPSSKFPEKLVQVSGSKSVEADNPRTTKLNLRLLQSIYSYRSAPFSPYEREALMLGIPDENVEHRHLNQLLLRGENVVSVSIIEEF</sequence>
<name>A0AAV3YFM5_9GAST</name>
<gene>
    <name evidence="2" type="ORF">PoB_000848100</name>
</gene>
<evidence type="ECO:0000313" key="2">
    <source>
        <dbReference type="EMBL" id="GFN81975.1"/>
    </source>
</evidence>
<feature type="region of interest" description="Disordered" evidence="1">
    <location>
        <begin position="349"/>
        <end position="378"/>
    </location>
</feature>
<reference evidence="2 3" key="1">
    <citation type="journal article" date="2021" name="Elife">
        <title>Chloroplast acquisition without the gene transfer in kleptoplastic sea slugs, Plakobranchus ocellatus.</title>
        <authorList>
            <person name="Maeda T."/>
            <person name="Takahashi S."/>
            <person name="Yoshida T."/>
            <person name="Shimamura S."/>
            <person name="Takaki Y."/>
            <person name="Nagai Y."/>
            <person name="Toyoda A."/>
            <person name="Suzuki Y."/>
            <person name="Arimoto A."/>
            <person name="Ishii H."/>
            <person name="Satoh N."/>
            <person name="Nishiyama T."/>
            <person name="Hasebe M."/>
            <person name="Maruyama T."/>
            <person name="Minagawa J."/>
            <person name="Obokata J."/>
            <person name="Shigenobu S."/>
        </authorList>
    </citation>
    <scope>NUCLEOTIDE SEQUENCE [LARGE SCALE GENOMIC DNA]</scope>
</reference>
<feature type="compositionally biased region" description="Basic and acidic residues" evidence="1">
    <location>
        <begin position="167"/>
        <end position="222"/>
    </location>
</feature>
<evidence type="ECO:0000256" key="1">
    <source>
        <dbReference type="SAM" id="MobiDB-lite"/>
    </source>
</evidence>
<dbReference type="PANTHER" id="PTHR21415:SF1">
    <property type="entry name" value="U7 SNRNA-ASSOCIATED SM-LIKE PROTEIN LSM11"/>
    <property type="match status" value="1"/>
</dbReference>
<proteinExistence type="predicted"/>
<evidence type="ECO:0000313" key="3">
    <source>
        <dbReference type="Proteomes" id="UP000735302"/>
    </source>
</evidence>
<dbReference type="SUPFAM" id="SSF50182">
    <property type="entry name" value="Sm-like ribonucleoproteins"/>
    <property type="match status" value="1"/>
</dbReference>
<dbReference type="InterPro" id="IPR039267">
    <property type="entry name" value="Lsm11"/>
</dbReference>
<dbReference type="PANTHER" id="PTHR21415">
    <property type="entry name" value="U7 SNRNA-ASSOCIATED SM-LIKE PROTEIN LSM11"/>
    <property type="match status" value="1"/>
</dbReference>
<keyword evidence="3" id="KW-1185">Reference proteome</keyword>
<feature type="compositionally biased region" description="Basic and acidic residues" evidence="1">
    <location>
        <begin position="358"/>
        <end position="376"/>
    </location>
</feature>
<feature type="compositionally biased region" description="Polar residues" evidence="1">
    <location>
        <begin position="7"/>
        <end position="43"/>
    </location>
</feature>
<feature type="compositionally biased region" description="Basic and acidic residues" evidence="1">
    <location>
        <begin position="114"/>
        <end position="128"/>
    </location>
</feature>
<dbReference type="GO" id="GO:0006398">
    <property type="term" value="P:mRNA 3'-end processing by stem-loop binding and cleavage"/>
    <property type="evidence" value="ECO:0007669"/>
    <property type="project" value="TreeGrafter"/>
</dbReference>
<accession>A0AAV3YFM5</accession>
<feature type="region of interest" description="Disordered" evidence="1">
    <location>
        <begin position="100"/>
        <end position="241"/>
    </location>
</feature>
<organism evidence="2 3">
    <name type="scientific">Plakobranchus ocellatus</name>
    <dbReference type="NCBI Taxonomy" id="259542"/>
    <lineage>
        <taxon>Eukaryota</taxon>
        <taxon>Metazoa</taxon>
        <taxon>Spiralia</taxon>
        <taxon>Lophotrochozoa</taxon>
        <taxon>Mollusca</taxon>
        <taxon>Gastropoda</taxon>
        <taxon>Heterobranchia</taxon>
        <taxon>Euthyneura</taxon>
        <taxon>Panpulmonata</taxon>
        <taxon>Sacoglossa</taxon>
        <taxon>Placobranchoidea</taxon>
        <taxon>Plakobranchidae</taxon>
        <taxon>Plakobranchus</taxon>
    </lineage>
</organism>
<dbReference type="Gene3D" id="2.30.30.100">
    <property type="match status" value="1"/>
</dbReference>
<dbReference type="EMBL" id="BLXT01000975">
    <property type="protein sequence ID" value="GFN81975.1"/>
    <property type="molecule type" value="Genomic_DNA"/>
</dbReference>
<dbReference type="InterPro" id="IPR010920">
    <property type="entry name" value="LSM_dom_sf"/>
</dbReference>
<dbReference type="Proteomes" id="UP000735302">
    <property type="component" value="Unassembled WGS sequence"/>
</dbReference>
<comment type="caution">
    <text evidence="2">The sequence shown here is derived from an EMBL/GenBank/DDBJ whole genome shotgun (WGS) entry which is preliminary data.</text>
</comment>